<feature type="compositionally biased region" description="Basic and acidic residues" evidence="1">
    <location>
        <begin position="1"/>
        <end position="12"/>
    </location>
</feature>
<organism evidence="2 3">
    <name type="scientific">Araneus ventricosus</name>
    <name type="common">Orbweaver spider</name>
    <name type="synonym">Epeira ventricosa</name>
    <dbReference type="NCBI Taxonomy" id="182803"/>
    <lineage>
        <taxon>Eukaryota</taxon>
        <taxon>Metazoa</taxon>
        <taxon>Ecdysozoa</taxon>
        <taxon>Arthropoda</taxon>
        <taxon>Chelicerata</taxon>
        <taxon>Arachnida</taxon>
        <taxon>Araneae</taxon>
        <taxon>Araneomorphae</taxon>
        <taxon>Entelegynae</taxon>
        <taxon>Araneoidea</taxon>
        <taxon>Araneidae</taxon>
        <taxon>Araneus</taxon>
    </lineage>
</organism>
<name>A0A4Y2BSQ5_ARAVE</name>
<dbReference type="EMBL" id="BGPR01000102">
    <property type="protein sequence ID" value="GBL94346.1"/>
    <property type="molecule type" value="Genomic_DNA"/>
</dbReference>
<feature type="region of interest" description="Disordered" evidence="1">
    <location>
        <begin position="1"/>
        <end position="59"/>
    </location>
</feature>
<keyword evidence="3" id="KW-1185">Reference proteome</keyword>
<evidence type="ECO:0000313" key="3">
    <source>
        <dbReference type="Proteomes" id="UP000499080"/>
    </source>
</evidence>
<evidence type="ECO:0000256" key="1">
    <source>
        <dbReference type="SAM" id="MobiDB-lite"/>
    </source>
</evidence>
<sequence>MRWEGVHPHRGSEWQVKAAAGEVIPPRARKRKQESSGGVERTRVPMPSSLPWSRPKSHTFRTGRLSAGILSRSGACLEEGNVFGRKLWTRRGHWSIF</sequence>
<gene>
    <name evidence="2" type="ORF">AVEN_7328_1</name>
</gene>
<dbReference type="Proteomes" id="UP000499080">
    <property type="component" value="Unassembled WGS sequence"/>
</dbReference>
<reference evidence="2 3" key="1">
    <citation type="journal article" date="2019" name="Sci. Rep.">
        <title>Orb-weaving spider Araneus ventricosus genome elucidates the spidroin gene catalogue.</title>
        <authorList>
            <person name="Kono N."/>
            <person name="Nakamura H."/>
            <person name="Ohtoshi R."/>
            <person name="Moran D.A.P."/>
            <person name="Shinohara A."/>
            <person name="Yoshida Y."/>
            <person name="Fujiwara M."/>
            <person name="Mori M."/>
            <person name="Tomita M."/>
            <person name="Arakawa K."/>
        </authorList>
    </citation>
    <scope>NUCLEOTIDE SEQUENCE [LARGE SCALE GENOMIC DNA]</scope>
</reference>
<comment type="caution">
    <text evidence="2">The sequence shown here is derived from an EMBL/GenBank/DDBJ whole genome shotgun (WGS) entry which is preliminary data.</text>
</comment>
<accession>A0A4Y2BSQ5</accession>
<proteinExistence type="predicted"/>
<protein>
    <submittedName>
        <fullName evidence="2">Uncharacterized protein</fullName>
    </submittedName>
</protein>
<evidence type="ECO:0000313" key="2">
    <source>
        <dbReference type="EMBL" id="GBL94346.1"/>
    </source>
</evidence>
<dbReference type="AlphaFoldDB" id="A0A4Y2BSQ5"/>